<dbReference type="Gene3D" id="3.40.50.1000">
    <property type="entry name" value="HAD superfamily/HAD-like"/>
    <property type="match status" value="1"/>
</dbReference>
<dbReference type="AlphaFoldDB" id="K1TJD8"/>
<dbReference type="SUPFAM" id="SSF56784">
    <property type="entry name" value="HAD-like"/>
    <property type="match status" value="1"/>
</dbReference>
<accession>K1TJD8</accession>
<sequence length="777" mass="89005">MISEELLNNYQKALQQKYNAVCFDIDGTLTEDNSTKIDSRVLPMLANMLKKHIPVVFITGRGETGLSDLLKDILYDLKSKYGVTEKQLQKMYALTNDGARIFMTSNGSKQLFNINEYISSKEELIKLDELNKKIITLLDSAILKGHCKITYSVDSNTNAILNIRLIILNNNLELGSQIIQIINSLIRDLNNSNLNLTIGMHNGKQVLQIGTATKDKAIQVAERIIGIPQNSMLRIGDCGDQFGNDYSMLNYPQGFSVDKTSGAVDKCFPVIENGKIITGINGTLALLKKAKLLPTICLEHAIESEYAREYAKTEKKMTQGKNHKIIYFNDLINNKFQTVDGIASLFDSSSGSIKIPMYEWITISDNNPLKQLYLTCNDSSLHYSMYDNENILLRGSGIYYYFLSQRIHDENTREDITTKEMVYEWLNNNMEFLSKSLIAINNTLDINDLNNTKMILGVIDNIRNYLLILLNQQIVNNQIEKNIMVNFETLTKDSLIYKLYNGLISAENLMKNISFNENYKINSIDLEKLIKDTILITNEFRVEFIKQSEKENYSKDFRAYREIDNFAENFITCSLTLQKDSNIFNKGICGLCYGGLELPIIMKSIDDRINDVSILKFNKNVTGYAKKQSLELRFFDIFKTGGIELFGIDKQKQYIILDDNLLTGKTMQLAITTFYDIGIDVDKIVAVRYPGVNRISQMFMPNHGAVDYRHFFNFIEGLYFPSPYSWRDPYSKNPYEDSLGIFDLNRRKILECLAKNGDYSKKSEVLYVKRMVKNENN</sequence>
<name>K1TJD8_9ZZZZ</name>
<protein>
    <submittedName>
        <fullName evidence="1">Uncharacterized protein</fullName>
    </submittedName>
</protein>
<dbReference type="InterPro" id="IPR023214">
    <property type="entry name" value="HAD_sf"/>
</dbReference>
<evidence type="ECO:0000313" key="1">
    <source>
        <dbReference type="EMBL" id="EKC69898.1"/>
    </source>
</evidence>
<dbReference type="EMBL" id="AJWZ01002821">
    <property type="protein sequence ID" value="EKC69898.1"/>
    <property type="molecule type" value="Genomic_DNA"/>
</dbReference>
<comment type="caution">
    <text evidence="1">The sequence shown here is derived from an EMBL/GenBank/DDBJ whole genome shotgun (WGS) entry which is preliminary data.</text>
</comment>
<proteinExistence type="predicted"/>
<dbReference type="InterPro" id="IPR036412">
    <property type="entry name" value="HAD-like_sf"/>
</dbReference>
<gene>
    <name evidence="1" type="ORF">OBE_04154</name>
</gene>
<organism evidence="1">
    <name type="scientific">human gut metagenome</name>
    <dbReference type="NCBI Taxonomy" id="408170"/>
    <lineage>
        <taxon>unclassified sequences</taxon>
        <taxon>metagenomes</taxon>
        <taxon>organismal metagenomes</taxon>
    </lineage>
</organism>
<reference evidence="1" key="1">
    <citation type="journal article" date="2013" name="Environ. Microbiol.">
        <title>Microbiota from the distal guts of lean and obese adolescents exhibit partial functional redundancy besides clear differences in community structure.</title>
        <authorList>
            <person name="Ferrer M."/>
            <person name="Ruiz A."/>
            <person name="Lanza F."/>
            <person name="Haange S.B."/>
            <person name="Oberbach A."/>
            <person name="Till H."/>
            <person name="Bargiela R."/>
            <person name="Campoy C."/>
            <person name="Segura M.T."/>
            <person name="Richter M."/>
            <person name="von Bergen M."/>
            <person name="Seifert J."/>
            <person name="Suarez A."/>
        </authorList>
    </citation>
    <scope>NUCLEOTIDE SEQUENCE</scope>
</reference>